<evidence type="ECO:0000256" key="6">
    <source>
        <dbReference type="ARBA" id="ARBA00023284"/>
    </source>
</evidence>
<evidence type="ECO:0000256" key="1">
    <source>
        <dbReference type="ARBA" id="ARBA00005791"/>
    </source>
</evidence>
<dbReference type="InterPro" id="IPR036249">
    <property type="entry name" value="Thioredoxin-like_sf"/>
</dbReference>
<evidence type="ECO:0000313" key="9">
    <source>
        <dbReference type="Proteomes" id="UP000564964"/>
    </source>
</evidence>
<feature type="domain" description="Thioredoxin-like fold" evidence="7">
    <location>
        <begin position="605"/>
        <end position="727"/>
    </location>
</feature>
<dbReference type="PANTHER" id="PTHR13887">
    <property type="entry name" value="GLUTATHIONE S-TRANSFERASE KAPPA"/>
    <property type="match status" value="1"/>
</dbReference>
<dbReference type="SUPFAM" id="SSF52833">
    <property type="entry name" value="Thioredoxin-like"/>
    <property type="match status" value="2"/>
</dbReference>
<dbReference type="Pfam" id="PF13462">
    <property type="entry name" value="Thioredoxin_4"/>
    <property type="match status" value="2"/>
</dbReference>
<keyword evidence="6" id="KW-0676">Redox-active center</keyword>
<name>A0A7J4JEM0_9ARCH</name>
<keyword evidence="4" id="KW-0560">Oxidoreductase</keyword>
<keyword evidence="3" id="KW-0732">Signal</keyword>
<comment type="similarity">
    <text evidence="2">Belongs to the glutaredoxin family.</text>
</comment>
<comment type="similarity">
    <text evidence="1">Belongs to the thioredoxin family. DsbA subfamily.</text>
</comment>
<evidence type="ECO:0000256" key="5">
    <source>
        <dbReference type="ARBA" id="ARBA00023157"/>
    </source>
</evidence>
<reference evidence="9" key="1">
    <citation type="journal article" date="2020" name="bioRxiv">
        <title>A rank-normalized archaeal taxonomy based on genome phylogeny resolves widespread incomplete and uneven classifications.</title>
        <authorList>
            <person name="Rinke C."/>
            <person name="Chuvochina M."/>
            <person name="Mussig A.J."/>
            <person name="Chaumeil P.-A."/>
            <person name="Waite D.W."/>
            <person name="Whitman W.B."/>
            <person name="Parks D.H."/>
            <person name="Hugenholtz P."/>
        </authorList>
    </citation>
    <scope>NUCLEOTIDE SEQUENCE [LARGE SCALE GENOMIC DNA]</scope>
</reference>
<accession>A0A7J4JEM0</accession>
<dbReference type="GO" id="GO:0016491">
    <property type="term" value="F:oxidoreductase activity"/>
    <property type="evidence" value="ECO:0007669"/>
    <property type="project" value="UniProtKB-KW"/>
</dbReference>
<evidence type="ECO:0000313" key="8">
    <source>
        <dbReference type="EMBL" id="HIH16221.1"/>
    </source>
</evidence>
<dbReference type="InterPro" id="IPR012336">
    <property type="entry name" value="Thioredoxin-like_fold"/>
</dbReference>
<dbReference type="AlphaFoldDB" id="A0A7J4JEM0"/>
<comment type="caution">
    <text evidence="8">The sequence shown here is derived from an EMBL/GenBank/DDBJ whole genome shotgun (WGS) entry which is preliminary data.</text>
</comment>
<keyword evidence="5" id="KW-1015">Disulfide bond</keyword>
<evidence type="ECO:0000259" key="7">
    <source>
        <dbReference type="Pfam" id="PF13462"/>
    </source>
</evidence>
<protein>
    <submittedName>
        <fullName evidence="8">Thioredoxin domain-containing protein</fullName>
    </submittedName>
</protein>
<sequence length="773" mass="85658">MKSAAVLLAVFLLFSSLLVFAQPPALPGGVASTPVGLKVQLFKGWNLVKFPSNMVGQADASTCLQSDLAASFVYDVNTRSYIEVGSQRFAQFLQSNADYLAHTAVWLEVKRDCTISVSDSFKSEGLAPVQSGWNFVAVSPDLVNGSLQDIRGTCSLSSAYLFDARKQAWAVLGVNEPLSVPVGQGILFQAGAACDLIGQAEKLKGKIVVTVSDKEGNPAADAKVAFSSAVDQPEGVRGTFIDKGAMETVIRFTNAYGRVEALFKDGKEVTFTVNKKGFKQFASPNFVAQLDSTEYANVVLEAEEAGKVFAGAPYRGNPNALVTIEVFENYVDQDSRLIQGVIDEIEAYFGEFVKIVHKDFPSDKKDITNRNLSIDYYNPLAVRAAFAARCANEQGKFWAYHRLLYRKQRITVPYTKFVEFNPESGASTGLTEEQNVYDDAEDLVSYASELGLDSTQFRACLSSERYKGVVLADLKEAFKGLTYAVETDIDAVPTLRINGTKFGGLNYFYVYKVFIEGLLLDSVYAGSPLKGAPFFSDPHERESHPDYPLKPQPVVTIVEFCDFESKECKTLNLMLNQIMDEYQKDCLGTEIKNLGQYGYRCTKFMRRLHKDYPLDIHLRSMLAAEASRCASQVTDYWKFHDELYQIQPNFYPDAFSKLLSKLEGQDFSTTYSNDLMRCVSQDRYKPDIDKDLALAKSLGVKTIPTLFINGTKVEGMPSYQTLKAIIDQKFAVKLAQPVSQAGGALVKYCQAYPNFSMCRRGTEATVLGTKTYN</sequence>
<gene>
    <name evidence="8" type="ORF">HA252_02340</name>
</gene>
<dbReference type="Gene3D" id="3.40.30.10">
    <property type="entry name" value="Glutaredoxin"/>
    <property type="match status" value="2"/>
</dbReference>
<evidence type="ECO:0000256" key="3">
    <source>
        <dbReference type="ARBA" id="ARBA00022729"/>
    </source>
</evidence>
<proteinExistence type="inferred from homology"/>
<feature type="domain" description="Thioredoxin-like fold" evidence="7">
    <location>
        <begin position="352"/>
        <end position="505"/>
    </location>
</feature>
<dbReference type="PANTHER" id="PTHR13887:SF14">
    <property type="entry name" value="DISULFIDE BOND FORMATION PROTEIN D"/>
    <property type="match status" value="1"/>
</dbReference>
<evidence type="ECO:0000256" key="2">
    <source>
        <dbReference type="ARBA" id="ARBA00007787"/>
    </source>
</evidence>
<evidence type="ECO:0000256" key="4">
    <source>
        <dbReference type="ARBA" id="ARBA00023002"/>
    </source>
</evidence>
<organism evidence="8 9">
    <name type="scientific">Candidatus Iainarchaeum sp</name>
    <dbReference type="NCBI Taxonomy" id="3101447"/>
    <lineage>
        <taxon>Archaea</taxon>
        <taxon>Candidatus Iainarchaeota</taxon>
        <taxon>Candidatus Iainarchaeia</taxon>
        <taxon>Candidatus Iainarchaeales</taxon>
        <taxon>Candidatus Iainarchaeaceae</taxon>
        <taxon>Candidatus Iainarchaeum</taxon>
    </lineage>
</organism>
<dbReference type="Proteomes" id="UP000564964">
    <property type="component" value="Unassembled WGS sequence"/>
</dbReference>
<dbReference type="EMBL" id="DUGH01000057">
    <property type="protein sequence ID" value="HIH16221.1"/>
    <property type="molecule type" value="Genomic_DNA"/>
</dbReference>